<sequence>MALDHMLYNVKKWVKTLVGSTVYIPFTCHLYQLNDFDMQMKQRFSGKQNQYQIIGAKVYYAVEFNNQIFYLDKDEILQIGGVNSLLTHVYQALRSLFRNEVIA</sequence>
<evidence type="ECO:0000313" key="2">
    <source>
        <dbReference type="Proteomes" id="UP000288291"/>
    </source>
</evidence>
<evidence type="ECO:0000313" key="1">
    <source>
        <dbReference type="EMBL" id="RVU69989.1"/>
    </source>
</evidence>
<accession>A0A437SSQ2</accession>
<dbReference type="AlphaFoldDB" id="A0A437SSQ2"/>
<reference evidence="1 2" key="1">
    <citation type="submission" date="2018-12" db="EMBL/GenBank/DDBJ databases">
        <authorList>
            <person name="Meng J."/>
        </authorList>
    </citation>
    <scope>NUCLEOTIDE SEQUENCE [LARGE SCALE GENOMIC DNA]</scope>
    <source>
        <strain evidence="1 2">HT111-2</strain>
    </source>
</reference>
<proteinExistence type="predicted"/>
<keyword evidence="2" id="KW-1185">Reference proteome</keyword>
<protein>
    <submittedName>
        <fullName evidence="1">Uncharacterized protein</fullName>
    </submittedName>
</protein>
<name>A0A437SSQ2_9LACO</name>
<organism evidence="1 2">
    <name type="scientific">Lactobacillus xujianguonis</name>
    <dbReference type="NCBI Taxonomy" id="2495899"/>
    <lineage>
        <taxon>Bacteria</taxon>
        <taxon>Bacillati</taxon>
        <taxon>Bacillota</taxon>
        <taxon>Bacilli</taxon>
        <taxon>Lactobacillales</taxon>
        <taxon>Lactobacillaceae</taxon>
        <taxon>Lactobacillus</taxon>
    </lineage>
</organism>
<dbReference type="RefSeq" id="WP_127796399.1">
    <property type="nucleotide sequence ID" value="NZ_ML136904.1"/>
</dbReference>
<dbReference type="Proteomes" id="UP000288291">
    <property type="component" value="Unassembled WGS sequence"/>
</dbReference>
<dbReference type="EMBL" id="RXIA01000036">
    <property type="protein sequence ID" value="RVU69989.1"/>
    <property type="molecule type" value="Genomic_DNA"/>
</dbReference>
<gene>
    <name evidence="1" type="ORF">EJK17_10090</name>
</gene>
<comment type="caution">
    <text evidence="1">The sequence shown here is derived from an EMBL/GenBank/DDBJ whole genome shotgun (WGS) entry which is preliminary data.</text>
</comment>